<dbReference type="InterPro" id="IPR036291">
    <property type="entry name" value="NAD(P)-bd_dom_sf"/>
</dbReference>
<keyword evidence="3" id="KW-1185">Reference proteome</keyword>
<evidence type="ECO:0000313" key="2">
    <source>
        <dbReference type="EMBL" id="GAA1960506.1"/>
    </source>
</evidence>
<evidence type="ECO:0000313" key="3">
    <source>
        <dbReference type="Proteomes" id="UP001499933"/>
    </source>
</evidence>
<reference evidence="3" key="1">
    <citation type="journal article" date="2019" name="Int. J. Syst. Evol. Microbiol.">
        <title>The Global Catalogue of Microorganisms (GCM) 10K type strain sequencing project: providing services to taxonomists for standard genome sequencing and annotation.</title>
        <authorList>
            <consortium name="The Broad Institute Genomics Platform"/>
            <consortium name="The Broad Institute Genome Sequencing Center for Infectious Disease"/>
            <person name="Wu L."/>
            <person name="Ma J."/>
        </authorList>
    </citation>
    <scope>NUCLEOTIDE SEQUENCE [LARGE SCALE GENOMIC DNA]</scope>
    <source>
        <strain evidence="3">JCM 14901</strain>
    </source>
</reference>
<sequence>MRIAVTGSTGKLGSVVARHLRSAGHIVIGLDVVGPREPDFVQVDLTDYGQVVDALAGVDRSEPFDAVVHLAAIPAPGLRSDVATFHNNMTSTFNVFWAAARVGIRRIVYASSETVLGLPFDVPPPYIPVDEEYPARPESVYSIVKVLEEQLATELVRWHPDLSITALRFSNVMWPEDYAEFPSFDSDTRLRKWNLWGYIDARDGAHAIERALEVAPPGFDRFIIAAADTVMSRPNAELIAEVFPGVPITGEIGEHDTLLSIAKARRLLGYAPQFSWRDHQS</sequence>
<organism evidence="2 3">
    <name type="scientific">Microbacterium deminutum</name>
    <dbReference type="NCBI Taxonomy" id="344164"/>
    <lineage>
        <taxon>Bacteria</taxon>
        <taxon>Bacillati</taxon>
        <taxon>Actinomycetota</taxon>
        <taxon>Actinomycetes</taxon>
        <taxon>Micrococcales</taxon>
        <taxon>Microbacteriaceae</taxon>
        <taxon>Microbacterium</taxon>
    </lineage>
</organism>
<dbReference type="InterPro" id="IPR050177">
    <property type="entry name" value="Lipid_A_modif_metabolic_enz"/>
</dbReference>
<dbReference type="Pfam" id="PF01370">
    <property type="entry name" value="Epimerase"/>
    <property type="match status" value="1"/>
</dbReference>
<dbReference type="SUPFAM" id="SSF51735">
    <property type="entry name" value="NAD(P)-binding Rossmann-fold domains"/>
    <property type="match status" value="1"/>
</dbReference>
<protein>
    <submittedName>
        <fullName evidence="2">NAD(P)-dependent oxidoreductase</fullName>
    </submittedName>
</protein>
<dbReference type="Proteomes" id="UP001499933">
    <property type="component" value="Unassembled WGS sequence"/>
</dbReference>
<comment type="caution">
    <text evidence="2">The sequence shown here is derived from an EMBL/GenBank/DDBJ whole genome shotgun (WGS) entry which is preliminary data.</text>
</comment>
<proteinExistence type="predicted"/>
<dbReference type="PANTHER" id="PTHR43245">
    <property type="entry name" value="BIFUNCTIONAL POLYMYXIN RESISTANCE PROTEIN ARNA"/>
    <property type="match status" value="1"/>
</dbReference>
<dbReference type="EMBL" id="BAAAOG010000004">
    <property type="protein sequence ID" value="GAA1960506.1"/>
    <property type="molecule type" value="Genomic_DNA"/>
</dbReference>
<accession>A0ABP5CA71</accession>
<feature type="domain" description="NAD-dependent epimerase/dehydratase" evidence="1">
    <location>
        <begin position="3"/>
        <end position="182"/>
    </location>
</feature>
<dbReference type="PANTHER" id="PTHR43245:SF55">
    <property type="entry name" value="NAD(P)-BINDING DOMAIN-CONTAINING PROTEIN"/>
    <property type="match status" value="1"/>
</dbReference>
<evidence type="ECO:0000259" key="1">
    <source>
        <dbReference type="Pfam" id="PF01370"/>
    </source>
</evidence>
<gene>
    <name evidence="2" type="ORF">GCM10009776_23940</name>
</gene>
<dbReference type="Gene3D" id="3.40.50.720">
    <property type="entry name" value="NAD(P)-binding Rossmann-like Domain"/>
    <property type="match status" value="1"/>
</dbReference>
<dbReference type="InterPro" id="IPR001509">
    <property type="entry name" value="Epimerase_deHydtase"/>
</dbReference>
<dbReference type="RefSeq" id="WP_344094916.1">
    <property type="nucleotide sequence ID" value="NZ_BAAAOG010000004.1"/>
</dbReference>
<name>A0ABP5CA71_9MICO</name>